<evidence type="ECO:0000259" key="2">
    <source>
        <dbReference type="PROSITE" id="PS50011"/>
    </source>
</evidence>
<keyword evidence="1" id="KW-0853">WD repeat</keyword>
<accession>A0A1R2BU07</accession>
<dbReference type="AlphaFoldDB" id="A0A1R2BU07"/>
<evidence type="ECO:0000256" key="1">
    <source>
        <dbReference type="ARBA" id="ARBA00022574"/>
    </source>
</evidence>
<dbReference type="GO" id="GO:0034271">
    <property type="term" value="C:phosphatidylinositol 3-kinase complex, class III, type I"/>
    <property type="evidence" value="ECO:0007669"/>
    <property type="project" value="TreeGrafter"/>
</dbReference>
<organism evidence="3 4">
    <name type="scientific">Stentor coeruleus</name>
    <dbReference type="NCBI Taxonomy" id="5963"/>
    <lineage>
        <taxon>Eukaryota</taxon>
        <taxon>Sar</taxon>
        <taxon>Alveolata</taxon>
        <taxon>Ciliophora</taxon>
        <taxon>Postciliodesmatophora</taxon>
        <taxon>Heterotrichea</taxon>
        <taxon>Heterotrichida</taxon>
        <taxon>Stentoridae</taxon>
        <taxon>Stentor</taxon>
    </lineage>
</organism>
<reference evidence="3 4" key="1">
    <citation type="submission" date="2016-11" db="EMBL/GenBank/DDBJ databases">
        <title>The macronuclear genome of Stentor coeruleus: a giant cell with tiny introns.</title>
        <authorList>
            <person name="Slabodnick M."/>
            <person name="Ruby J.G."/>
            <person name="Reiff S.B."/>
            <person name="Swart E.C."/>
            <person name="Gosai S."/>
            <person name="Prabakaran S."/>
            <person name="Witkowska E."/>
            <person name="Larue G.E."/>
            <person name="Fisher S."/>
            <person name="Freeman R.M."/>
            <person name="Gunawardena J."/>
            <person name="Chu W."/>
            <person name="Stover N.A."/>
            <person name="Gregory B.D."/>
            <person name="Nowacki M."/>
            <person name="Derisi J."/>
            <person name="Roy S.W."/>
            <person name="Marshall W.F."/>
            <person name="Sood P."/>
        </authorList>
    </citation>
    <scope>NUCLEOTIDE SEQUENCE [LARGE SCALE GENOMIC DNA]</scope>
    <source>
        <strain evidence="3">WM001</strain>
    </source>
</reference>
<evidence type="ECO:0000313" key="4">
    <source>
        <dbReference type="Proteomes" id="UP000187209"/>
    </source>
</evidence>
<dbReference type="Proteomes" id="UP000187209">
    <property type="component" value="Unassembled WGS sequence"/>
</dbReference>
<dbReference type="GO" id="GO:0034272">
    <property type="term" value="C:phosphatidylinositol 3-kinase complex, class III, type II"/>
    <property type="evidence" value="ECO:0007669"/>
    <property type="project" value="TreeGrafter"/>
</dbReference>
<gene>
    <name evidence="3" type="ORF">SteCoe_19651</name>
</gene>
<dbReference type="OrthoDB" id="443860at2759"/>
<keyword evidence="4" id="KW-1185">Reference proteome</keyword>
<dbReference type="InterPro" id="IPR011009">
    <property type="entry name" value="Kinase-like_dom_sf"/>
</dbReference>
<dbReference type="Gene3D" id="1.10.510.10">
    <property type="entry name" value="Transferase(Phosphotransferase) domain 1"/>
    <property type="match status" value="1"/>
</dbReference>
<feature type="domain" description="Protein kinase" evidence="2">
    <location>
        <begin position="1"/>
        <end position="218"/>
    </location>
</feature>
<name>A0A1R2BU07_9CILI</name>
<sequence>MGNQIPQALNDDVSVLLVQFPPWSTVCTAISSTKLFKTAKCTDQQSIIFVKVFSTQGLEKQSHKSILDSHNGILQKIPQKHIIFSLYTESDTLGVLYRPFMQTSLRQKMIRPPFINPEEKNWLCFLMLKAVQELHKNSLSHRDIRPENFLLTSWYWIFITDLGFYKPFKIPEGDLTSYNLFSLLGLERPAMYHPKDSTPKWLNLNKELSKATFFPLTA</sequence>
<dbReference type="GO" id="GO:0005524">
    <property type="term" value="F:ATP binding"/>
    <property type="evidence" value="ECO:0007669"/>
    <property type="project" value="InterPro"/>
</dbReference>
<protein>
    <recommendedName>
        <fullName evidence="2">Protein kinase domain-containing protein</fullName>
    </recommendedName>
</protein>
<dbReference type="SUPFAM" id="SSF56112">
    <property type="entry name" value="Protein kinase-like (PK-like)"/>
    <property type="match status" value="1"/>
</dbReference>
<dbReference type="PANTHER" id="PTHR17583">
    <property type="entry name" value="PHOSPHOINOSITIDE 3-KINASE REGULATORY SUBUNIT 4"/>
    <property type="match status" value="1"/>
</dbReference>
<dbReference type="GO" id="GO:0006623">
    <property type="term" value="P:protein targeting to vacuole"/>
    <property type="evidence" value="ECO:0007669"/>
    <property type="project" value="TreeGrafter"/>
</dbReference>
<dbReference type="GO" id="GO:0016236">
    <property type="term" value="P:macroautophagy"/>
    <property type="evidence" value="ECO:0007669"/>
    <property type="project" value="InterPro"/>
</dbReference>
<dbReference type="GO" id="GO:0005770">
    <property type="term" value="C:late endosome"/>
    <property type="evidence" value="ECO:0007669"/>
    <property type="project" value="TreeGrafter"/>
</dbReference>
<dbReference type="PROSITE" id="PS50011">
    <property type="entry name" value="PROTEIN_KINASE_DOM"/>
    <property type="match status" value="1"/>
</dbReference>
<dbReference type="GO" id="GO:0045324">
    <property type="term" value="P:late endosome to vacuole transport"/>
    <property type="evidence" value="ECO:0007669"/>
    <property type="project" value="InterPro"/>
</dbReference>
<dbReference type="GO" id="GO:0071561">
    <property type="term" value="C:nucleus-vacuole junction"/>
    <property type="evidence" value="ECO:0007669"/>
    <property type="project" value="TreeGrafter"/>
</dbReference>
<dbReference type="PROSITE" id="PS00109">
    <property type="entry name" value="PROTEIN_KINASE_TYR"/>
    <property type="match status" value="1"/>
</dbReference>
<dbReference type="InterPro" id="IPR045162">
    <property type="entry name" value="Vps15-like"/>
</dbReference>
<dbReference type="InterPro" id="IPR008266">
    <property type="entry name" value="Tyr_kinase_AS"/>
</dbReference>
<evidence type="ECO:0000313" key="3">
    <source>
        <dbReference type="EMBL" id="OMJ80157.1"/>
    </source>
</evidence>
<comment type="caution">
    <text evidence="3">The sequence shown here is derived from an EMBL/GenBank/DDBJ whole genome shotgun (WGS) entry which is preliminary data.</text>
</comment>
<proteinExistence type="predicted"/>
<dbReference type="Pfam" id="PF00069">
    <property type="entry name" value="Pkinase"/>
    <property type="match status" value="1"/>
</dbReference>
<dbReference type="InterPro" id="IPR000719">
    <property type="entry name" value="Prot_kinase_dom"/>
</dbReference>
<dbReference type="EMBL" id="MPUH01000436">
    <property type="protein sequence ID" value="OMJ80157.1"/>
    <property type="molecule type" value="Genomic_DNA"/>
</dbReference>
<dbReference type="PANTHER" id="PTHR17583:SF0">
    <property type="entry name" value="PHOSPHOINOSITIDE 3-KINASE REGULATORY SUBUNIT 4"/>
    <property type="match status" value="1"/>
</dbReference>
<dbReference type="GO" id="GO:0004674">
    <property type="term" value="F:protein serine/threonine kinase activity"/>
    <property type="evidence" value="ECO:0007669"/>
    <property type="project" value="InterPro"/>
</dbReference>